<accession>A0A0F9LN01</accession>
<name>A0A0F9LN01_9ZZZZ</name>
<proteinExistence type="predicted"/>
<gene>
    <name evidence="1" type="ORF">LCGC14_1561760</name>
</gene>
<reference evidence="1" key="1">
    <citation type="journal article" date="2015" name="Nature">
        <title>Complex archaea that bridge the gap between prokaryotes and eukaryotes.</title>
        <authorList>
            <person name="Spang A."/>
            <person name="Saw J.H."/>
            <person name="Jorgensen S.L."/>
            <person name="Zaremba-Niedzwiedzka K."/>
            <person name="Martijn J."/>
            <person name="Lind A.E."/>
            <person name="van Eijk R."/>
            <person name="Schleper C."/>
            <person name="Guy L."/>
            <person name="Ettema T.J."/>
        </authorList>
    </citation>
    <scope>NUCLEOTIDE SEQUENCE</scope>
</reference>
<organism evidence="1">
    <name type="scientific">marine sediment metagenome</name>
    <dbReference type="NCBI Taxonomy" id="412755"/>
    <lineage>
        <taxon>unclassified sequences</taxon>
        <taxon>metagenomes</taxon>
        <taxon>ecological metagenomes</taxon>
    </lineage>
</organism>
<evidence type="ECO:0000313" key="1">
    <source>
        <dbReference type="EMBL" id="KKM44232.1"/>
    </source>
</evidence>
<dbReference type="AlphaFoldDB" id="A0A0F9LN01"/>
<comment type="caution">
    <text evidence="1">The sequence shown here is derived from an EMBL/GenBank/DDBJ whole genome shotgun (WGS) entry which is preliminary data.</text>
</comment>
<dbReference type="EMBL" id="LAZR01012075">
    <property type="protein sequence ID" value="KKM44232.1"/>
    <property type="molecule type" value="Genomic_DNA"/>
</dbReference>
<protein>
    <submittedName>
        <fullName evidence="1">Uncharacterized protein</fullName>
    </submittedName>
</protein>
<sequence length="90" mass="10466">MQYVCVAKCYFGGKLYMLGDILHWSDETSKPPNHFEPVEKVIQEKKEKVEETKSKIDTLRDELGKLGKPFDKRWGESKLKHQLVLAKKGM</sequence>